<proteinExistence type="predicted"/>
<dbReference type="EMBL" id="CAJOBH010070076">
    <property type="protein sequence ID" value="CAF4467683.1"/>
    <property type="molecule type" value="Genomic_DNA"/>
</dbReference>
<protein>
    <submittedName>
        <fullName evidence="1">Uncharacterized protein</fullName>
    </submittedName>
</protein>
<dbReference type="AlphaFoldDB" id="A0A8S2WXG8"/>
<dbReference type="EMBL" id="CAJOBJ010118049">
    <property type="protein sequence ID" value="CAF4662573.1"/>
    <property type="molecule type" value="Genomic_DNA"/>
</dbReference>
<dbReference type="Proteomes" id="UP000681967">
    <property type="component" value="Unassembled WGS sequence"/>
</dbReference>
<dbReference type="Proteomes" id="UP000681720">
    <property type="component" value="Unassembled WGS sequence"/>
</dbReference>
<name>A0A8S2WXG8_9BILA</name>
<reference evidence="1" key="1">
    <citation type="submission" date="2021-02" db="EMBL/GenBank/DDBJ databases">
        <authorList>
            <person name="Nowell W R."/>
        </authorList>
    </citation>
    <scope>NUCLEOTIDE SEQUENCE</scope>
</reference>
<comment type="caution">
    <text evidence="1">The sequence shown here is derived from an EMBL/GenBank/DDBJ whole genome shotgun (WGS) entry which is preliminary data.</text>
</comment>
<evidence type="ECO:0000313" key="2">
    <source>
        <dbReference type="EMBL" id="CAF4662573.1"/>
    </source>
</evidence>
<evidence type="ECO:0000313" key="1">
    <source>
        <dbReference type="EMBL" id="CAF4467683.1"/>
    </source>
</evidence>
<accession>A0A8S2WXG8</accession>
<feature type="non-terminal residue" evidence="1">
    <location>
        <position position="75"/>
    </location>
</feature>
<gene>
    <name evidence="1" type="ORF">BYL167_LOCUS34507</name>
    <name evidence="2" type="ORF">GIL414_LOCUS41547</name>
</gene>
<sequence>MISTTLKPAISTTNLNLNTDLITSEPITNQSTSQMNEATSTAADTSITNTIENTSNLNAYSTLLLSSSTLADRIN</sequence>
<organism evidence="1 3">
    <name type="scientific">Rotaria magnacalcarata</name>
    <dbReference type="NCBI Taxonomy" id="392030"/>
    <lineage>
        <taxon>Eukaryota</taxon>
        <taxon>Metazoa</taxon>
        <taxon>Spiralia</taxon>
        <taxon>Gnathifera</taxon>
        <taxon>Rotifera</taxon>
        <taxon>Eurotatoria</taxon>
        <taxon>Bdelloidea</taxon>
        <taxon>Philodinida</taxon>
        <taxon>Philodinidae</taxon>
        <taxon>Rotaria</taxon>
    </lineage>
</organism>
<evidence type="ECO:0000313" key="3">
    <source>
        <dbReference type="Proteomes" id="UP000681967"/>
    </source>
</evidence>